<dbReference type="EMBL" id="CP077715">
    <property type="protein sequence ID" value="QXJ32202.1"/>
    <property type="molecule type" value="Genomic_DNA"/>
</dbReference>
<name>A0A8F5BVH4_9CREN</name>
<organism evidence="1 2">
    <name type="scientific">Saccharolobus shibatae</name>
    <dbReference type="NCBI Taxonomy" id="2286"/>
    <lineage>
        <taxon>Archaea</taxon>
        <taxon>Thermoproteota</taxon>
        <taxon>Thermoprotei</taxon>
        <taxon>Sulfolobales</taxon>
        <taxon>Sulfolobaceae</taxon>
        <taxon>Saccharolobus</taxon>
    </lineage>
</organism>
<reference evidence="1" key="1">
    <citation type="journal article" date="2021" name="Environ. Microbiol.">
        <title>New insights into the diversity and evolution of the archaeal mobilome from three complete genomes of Saccharolobus shibatae.</title>
        <authorList>
            <person name="Medvedeva S."/>
            <person name="Brandt D."/>
            <person name="Cvirkaite-Krupovic V."/>
            <person name="Liu Y."/>
            <person name="Severinov K."/>
            <person name="Ishino S."/>
            <person name="Ishino Y."/>
            <person name="Prangishvili D."/>
            <person name="Kalinowski J."/>
            <person name="Krupovic M."/>
        </authorList>
    </citation>
    <scope>NUCLEOTIDE SEQUENCE</scope>
    <source>
        <strain evidence="1">BEU9</strain>
    </source>
</reference>
<evidence type="ECO:0000313" key="1">
    <source>
        <dbReference type="EMBL" id="QXJ32202.1"/>
    </source>
</evidence>
<proteinExistence type="predicted"/>
<evidence type="ECO:0000313" key="2">
    <source>
        <dbReference type="Proteomes" id="UP000693941"/>
    </source>
</evidence>
<gene>
    <name evidence="1" type="ORF">J5U21_01853</name>
</gene>
<protein>
    <submittedName>
        <fullName evidence="1">Uncharacterized protein</fullName>
    </submittedName>
</protein>
<dbReference type="Proteomes" id="UP000693941">
    <property type="component" value="Chromosome"/>
</dbReference>
<dbReference type="AlphaFoldDB" id="A0A8F5BVH4"/>
<accession>A0A8F5BVH4</accession>
<sequence length="175" mass="19791">MLSRIKPTKGTNWGLVQAVLYLLGRKSVFLDVISITVKKIAEDFKKVMEVLKEELDEAGLKLVMVFDDRDFVNDVVRILLDMGLDFVIAAKAQMYRNYERRLNSVDVKYGGVRYVGFLGVKHKSGAYLIILKKEDDSVLAFLVMGERDVYGAIVLAEMYRERWGVENAFLGGVSG</sequence>